<evidence type="ECO:0000259" key="6">
    <source>
        <dbReference type="PROSITE" id="PS50112"/>
    </source>
</evidence>
<evidence type="ECO:0000313" key="7">
    <source>
        <dbReference type="EMBL" id="GJN04072.1"/>
    </source>
</evidence>
<comment type="caution">
    <text evidence="7">The sequence shown here is derived from an EMBL/GenBank/DDBJ whole genome shotgun (WGS) entry which is preliminary data.</text>
</comment>
<dbReference type="InterPro" id="IPR035965">
    <property type="entry name" value="PAS-like_dom_sf"/>
</dbReference>
<feature type="coiled-coil region" evidence="5">
    <location>
        <begin position="3"/>
        <end position="30"/>
    </location>
</feature>
<keyword evidence="8" id="KW-1185">Reference proteome</keyword>
<evidence type="ECO:0000256" key="2">
    <source>
        <dbReference type="ARBA" id="ARBA00022606"/>
    </source>
</evidence>
<dbReference type="SUPFAM" id="SSF55785">
    <property type="entry name" value="PYP-like sensor domain (PAS domain)"/>
    <property type="match status" value="1"/>
</dbReference>
<reference evidence="7" key="1">
    <citation type="journal article" date="2018" name="DNA Res.">
        <title>Multiple hybrid de novo genome assembly of finger millet, an orphan allotetraploid crop.</title>
        <authorList>
            <person name="Hatakeyama M."/>
            <person name="Aluri S."/>
            <person name="Balachadran M.T."/>
            <person name="Sivarajan S.R."/>
            <person name="Patrignani A."/>
            <person name="Gruter S."/>
            <person name="Poveda L."/>
            <person name="Shimizu-Inatsugi R."/>
            <person name="Baeten J."/>
            <person name="Francoijs K.J."/>
            <person name="Nataraja K.N."/>
            <person name="Reddy Y.A.N."/>
            <person name="Phadnis S."/>
            <person name="Ravikumar R.L."/>
            <person name="Schlapbach R."/>
            <person name="Sreeman S.M."/>
            <person name="Shimizu K.K."/>
        </authorList>
    </citation>
    <scope>NUCLEOTIDE SEQUENCE</scope>
</reference>
<keyword evidence="5" id="KW-0175">Coiled coil</keyword>
<dbReference type="SMART" id="SM00091">
    <property type="entry name" value="PAS"/>
    <property type="match status" value="1"/>
</dbReference>
<dbReference type="GO" id="GO:0009881">
    <property type="term" value="F:photoreceptor activity"/>
    <property type="evidence" value="ECO:0007669"/>
    <property type="project" value="UniProtKB-KW"/>
</dbReference>
<organism evidence="7 8">
    <name type="scientific">Eleusine coracana subsp. coracana</name>
    <dbReference type="NCBI Taxonomy" id="191504"/>
    <lineage>
        <taxon>Eukaryota</taxon>
        <taxon>Viridiplantae</taxon>
        <taxon>Streptophyta</taxon>
        <taxon>Embryophyta</taxon>
        <taxon>Tracheophyta</taxon>
        <taxon>Spermatophyta</taxon>
        <taxon>Magnoliopsida</taxon>
        <taxon>Liliopsida</taxon>
        <taxon>Poales</taxon>
        <taxon>Poaceae</taxon>
        <taxon>PACMAD clade</taxon>
        <taxon>Chloridoideae</taxon>
        <taxon>Cynodonteae</taxon>
        <taxon>Eleusininae</taxon>
        <taxon>Eleusine</taxon>
    </lineage>
</organism>
<keyword evidence="4" id="KW-0675">Receptor</keyword>
<evidence type="ECO:0000256" key="1">
    <source>
        <dbReference type="ARBA" id="ARBA00022543"/>
    </source>
</evidence>
<dbReference type="Pfam" id="PF00989">
    <property type="entry name" value="PAS"/>
    <property type="match status" value="1"/>
</dbReference>
<dbReference type="InterPro" id="IPR000014">
    <property type="entry name" value="PAS"/>
</dbReference>
<keyword evidence="3" id="KW-0157">Chromophore</keyword>
<dbReference type="EMBL" id="BQKI01000010">
    <property type="protein sequence ID" value="GJN04072.1"/>
    <property type="molecule type" value="Genomic_DNA"/>
</dbReference>
<name>A0AAV5D1T2_ELECO</name>
<dbReference type="Gene3D" id="3.30.450.20">
    <property type="entry name" value="PAS domain"/>
    <property type="match status" value="1"/>
</dbReference>
<dbReference type="NCBIfam" id="TIGR00229">
    <property type="entry name" value="sensory_box"/>
    <property type="match status" value="1"/>
</dbReference>
<dbReference type="PROSITE" id="PS50112">
    <property type="entry name" value="PAS"/>
    <property type="match status" value="1"/>
</dbReference>
<evidence type="ECO:0000313" key="8">
    <source>
        <dbReference type="Proteomes" id="UP001054889"/>
    </source>
</evidence>
<evidence type="ECO:0000256" key="5">
    <source>
        <dbReference type="SAM" id="Coils"/>
    </source>
</evidence>
<feature type="domain" description="PAS" evidence="6">
    <location>
        <begin position="62"/>
        <end position="118"/>
    </location>
</feature>
<dbReference type="AlphaFoldDB" id="A0AAV5D1T2"/>
<dbReference type="Proteomes" id="UP001054889">
    <property type="component" value="Unassembled WGS sequence"/>
</dbReference>
<evidence type="ECO:0000256" key="3">
    <source>
        <dbReference type="ARBA" id="ARBA00022991"/>
    </source>
</evidence>
<keyword evidence="2" id="KW-0716">Sensory transduction</keyword>
<dbReference type="CDD" id="cd00130">
    <property type="entry name" value="PAS"/>
    <property type="match status" value="1"/>
</dbReference>
<protein>
    <recommendedName>
        <fullName evidence="6">PAS domain-containing protein</fullName>
    </recommendedName>
</protein>
<sequence>MDVEELARKLRELEESQAELKREVSKLTSAGGALCQQLASSFPRSALPPPRSSRRRQRVGLSLRHHKLILKSLGEAVHILDLKGNILFWNRNAELLYGYSASEAIGQNIARLLVDPRDILPLHSIIGDIHGQMLEGKISCQKQVRRAVFCSR</sequence>
<proteinExistence type="predicted"/>
<keyword evidence="1" id="KW-0600">Photoreceptor protein</keyword>
<gene>
    <name evidence="7" type="primary">ga21588</name>
    <name evidence="7" type="ORF">PR202_ga21588</name>
</gene>
<evidence type="ECO:0000256" key="4">
    <source>
        <dbReference type="ARBA" id="ARBA00023170"/>
    </source>
</evidence>
<reference evidence="7" key="2">
    <citation type="submission" date="2021-12" db="EMBL/GenBank/DDBJ databases">
        <title>Resequencing data analysis of finger millet.</title>
        <authorList>
            <person name="Hatakeyama M."/>
            <person name="Aluri S."/>
            <person name="Balachadran M.T."/>
            <person name="Sivarajan S.R."/>
            <person name="Poveda L."/>
            <person name="Shimizu-Inatsugi R."/>
            <person name="Schlapbach R."/>
            <person name="Sreeman S.M."/>
            <person name="Shimizu K.K."/>
        </authorList>
    </citation>
    <scope>NUCLEOTIDE SEQUENCE</scope>
</reference>
<dbReference type="GO" id="GO:0006355">
    <property type="term" value="P:regulation of DNA-templated transcription"/>
    <property type="evidence" value="ECO:0007669"/>
    <property type="project" value="InterPro"/>
</dbReference>
<accession>A0AAV5D1T2</accession>
<dbReference type="InterPro" id="IPR013767">
    <property type="entry name" value="PAS_fold"/>
</dbReference>